<organism evidence="2 3">
    <name type="scientific">Schizopora paradoxa</name>
    <dbReference type="NCBI Taxonomy" id="27342"/>
    <lineage>
        <taxon>Eukaryota</taxon>
        <taxon>Fungi</taxon>
        <taxon>Dikarya</taxon>
        <taxon>Basidiomycota</taxon>
        <taxon>Agaricomycotina</taxon>
        <taxon>Agaricomycetes</taxon>
        <taxon>Hymenochaetales</taxon>
        <taxon>Schizoporaceae</taxon>
        <taxon>Schizopora</taxon>
    </lineage>
</organism>
<protein>
    <recommendedName>
        <fullName evidence="4">DUF1275 domain protein</fullName>
    </recommendedName>
</protein>
<dbReference type="PANTHER" id="PTHR37488">
    <property type="entry name" value="DUF1275 DOMAIN-CONTAINING PROTEIN"/>
    <property type="match status" value="1"/>
</dbReference>
<proteinExistence type="predicted"/>
<evidence type="ECO:0000313" key="2">
    <source>
        <dbReference type="EMBL" id="KLO07059.1"/>
    </source>
</evidence>
<dbReference type="STRING" id="27342.A0A0H2R5D9"/>
<dbReference type="EMBL" id="KQ086163">
    <property type="protein sequence ID" value="KLO07059.1"/>
    <property type="molecule type" value="Genomic_DNA"/>
</dbReference>
<feature type="transmembrane region" description="Helical" evidence="1">
    <location>
        <begin position="146"/>
        <end position="167"/>
    </location>
</feature>
<keyword evidence="1" id="KW-0812">Transmembrane</keyword>
<feature type="transmembrane region" description="Helical" evidence="1">
    <location>
        <begin position="118"/>
        <end position="134"/>
    </location>
</feature>
<reference evidence="2 3" key="1">
    <citation type="submission" date="2015-04" db="EMBL/GenBank/DDBJ databases">
        <title>Complete genome sequence of Schizopora paradoxa KUC8140, a cosmopolitan wood degrader in East Asia.</title>
        <authorList>
            <consortium name="DOE Joint Genome Institute"/>
            <person name="Min B."/>
            <person name="Park H."/>
            <person name="Jang Y."/>
            <person name="Kim J.-J."/>
            <person name="Kim K.H."/>
            <person name="Pangilinan J."/>
            <person name="Lipzen A."/>
            <person name="Riley R."/>
            <person name="Grigoriev I.V."/>
            <person name="Spatafora J.W."/>
            <person name="Choi I.-G."/>
        </authorList>
    </citation>
    <scope>NUCLEOTIDE SEQUENCE [LARGE SCALE GENOMIC DNA]</scope>
    <source>
        <strain evidence="2 3">KUC8140</strain>
    </source>
</reference>
<feature type="transmembrane region" description="Helical" evidence="1">
    <location>
        <begin position="268"/>
        <end position="288"/>
    </location>
</feature>
<accession>A0A0H2R5D9</accession>
<dbReference type="Pfam" id="PF06912">
    <property type="entry name" value="DUF1275"/>
    <property type="match status" value="1"/>
</dbReference>
<keyword evidence="1" id="KW-0472">Membrane</keyword>
<feature type="transmembrane region" description="Helical" evidence="1">
    <location>
        <begin position="187"/>
        <end position="206"/>
    </location>
</feature>
<name>A0A0H2R5D9_9AGAM</name>
<dbReference type="InterPro" id="IPR010699">
    <property type="entry name" value="DUF1275"/>
</dbReference>
<evidence type="ECO:0000256" key="1">
    <source>
        <dbReference type="SAM" id="Phobius"/>
    </source>
</evidence>
<keyword evidence="3" id="KW-1185">Reference proteome</keyword>
<keyword evidence="1" id="KW-1133">Transmembrane helix</keyword>
<dbReference type="OrthoDB" id="5288586at2759"/>
<dbReference type="InParanoid" id="A0A0H2R5D9"/>
<sequence length="296" mass="32809">MDFLKEKRLSLKRFRTYDTQDSVQPRDVEVQSARSISESGFSSWRAFKKYIMTDVDPSRCTAILTAYCFLTGITDAVSFTAIFIWCGFMTGNTVQLALSLGRIFSPSDGDLTFRTMDKQSLTALCCFAIGILLGRIGDRIGAHTRLWLFLGTMLQTLFIMGAAITTWKGNQPSVAEARDSPAWTQNITFLAIALMSAALGLQGIMAKRIPSQFGTTVVLTTVWVELVGDPHLFKLRHVPSRDHRILEIAFFFLGAVFGRALLDQIGSAGTLGIGTAIRFVVALFWLAVPEKPFEEQ</sequence>
<dbReference type="PANTHER" id="PTHR37488:SF2">
    <property type="entry name" value="DUF1275 DOMAIN-CONTAINING PROTEIN"/>
    <property type="match status" value="1"/>
</dbReference>
<dbReference type="Proteomes" id="UP000053477">
    <property type="component" value="Unassembled WGS sequence"/>
</dbReference>
<evidence type="ECO:0000313" key="3">
    <source>
        <dbReference type="Proteomes" id="UP000053477"/>
    </source>
</evidence>
<evidence type="ECO:0008006" key="4">
    <source>
        <dbReference type="Google" id="ProtNLM"/>
    </source>
</evidence>
<dbReference type="AlphaFoldDB" id="A0A0H2R5D9"/>
<feature type="transmembrane region" description="Helical" evidence="1">
    <location>
        <begin position="245"/>
        <end position="262"/>
    </location>
</feature>
<gene>
    <name evidence="2" type="ORF">SCHPADRAFT_665759</name>
</gene>